<sequence>MNRRIPFRLDSKNRKVLGVCAGLGRMLNVDPTFIRIAFVAVPLLSFITVTQALLAYFLCGLVGAFASGRRPWTSDYKRMGETKRASVHDVRTKLDETDRRMMAIDHHLHNSDSDALAREIEALRSEKA</sequence>
<dbReference type="RefSeq" id="WP_344709877.1">
    <property type="nucleotide sequence ID" value="NZ_BAAAZD010000002.1"/>
</dbReference>
<keyword evidence="1" id="KW-0472">Membrane</keyword>
<evidence type="ECO:0000313" key="4">
    <source>
        <dbReference type="Proteomes" id="UP001501310"/>
    </source>
</evidence>
<feature type="domain" description="Phage shock protein PspC N-terminal" evidence="2">
    <location>
        <begin position="7"/>
        <end position="62"/>
    </location>
</feature>
<dbReference type="Proteomes" id="UP001501310">
    <property type="component" value="Unassembled WGS sequence"/>
</dbReference>
<keyword evidence="4" id="KW-1185">Reference proteome</keyword>
<evidence type="ECO:0000256" key="1">
    <source>
        <dbReference type="SAM" id="Phobius"/>
    </source>
</evidence>
<proteinExistence type="predicted"/>
<reference evidence="4" key="1">
    <citation type="journal article" date="2019" name="Int. J. Syst. Evol. Microbiol.">
        <title>The Global Catalogue of Microorganisms (GCM) 10K type strain sequencing project: providing services to taxonomists for standard genome sequencing and annotation.</title>
        <authorList>
            <consortium name="The Broad Institute Genomics Platform"/>
            <consortium name="The Broad Institute Genome Sequencing Center for Infectious Disease"/>
            <person name="Wu L."/>
            <person name="Ma J."/>
        </authorList>
    </citation>
    <scope>NUCLEOTIDE SEQUENCE [LARGE SCALE GENOMIC DNA]</scope>
    <source>
        <strain evidence="4">JCM 16603</strain>
    </source>
</reference>
<organism evidence="3 4">
    <name type="scientific">Sphingomonas humi</name>
    <dbReference type="NCBI Taxonomy" id="335630"/>
    <lineage>
        <taxon>Bacteria</taxon>
        <taxon>Pseudomonadati</taxon>
        <taxon>Pseudomonadota</taxon>
        <taxon>Alphaproteobacteria</taxon>
        <taxon>Sphingomonadales</taxon>
        <taxon>Sphingomonadaceae</taxon>
        <taxon>Sphingomonas</taxon>
    </lineage>
</organism>
<accession>A0ABP7S2A3</accession>
<dbReference type="EMBL" id="BAAAZD010000002">
    <property type="protein sequence ID" value="GAA4005666.1"/>
    <property type="molecule type" value="Genomic_DNA"/>
</dbReference>
<comment type="caution">
    <text evidence="3">The sequence shown here is derived from an EMBL/GenBank/DDBJ whole genome shotgun (WGS) entry which is preliminary data.</text>
</comment>
<feature type="transmembrane region" description="Helical" evidence="1">
    <location>
        <begin position="33"/>
        <end position="66"/>
    </location>
</feature>
<name>A0ABP7S2A3_9SPHN</name>
<gene>
    <name evidence="3" type="ORF">GCM10022211_17490</name>
</gene>
<dbReference type="Pfam" id="PF04024">
    <property type="entry name" value="PspC"/>
    <property type="match status" value="1"/>
</dbReference>
<protein>
    <recommendedName>
        <fullName evidence="2">Phage shock protein PspC N-terminal domain-containing protein</fullName>
    </recommendedName>
</protein>
<keyword evidence="1" id="KW-0812">Transmembrane</keyword>
<dbReference type="InterPro" id="IPR007168">
    <property type="entry name" value="Phageshock_PspC_N"/>
</dbReference>
<evidence type="ECO:0000313" key="3">
    <source>
        <dbReference type="EMBL" id="GAA4005666.1"/>
    </source>
</evidence>
<evidence type="ECO:0000259" key="2">
    <source>
        <dbReference type="Pfam" id="PF04024"/>
    </source>
</evidence>
<keyword evidence="1" id="KW-1133">Transmembrane helix</keyword>